<accession>A0ABN7SGU2</accession>
<comment type="similarity">
    <text evidence="1">Belongs to the SLBP family.</text>
</comment>
<dbReference type="InterPro" id="IPR026502">
    <property type="entry name" value="SLBP1/SLBP2"/>
</dbReference>
<dbReference type="PANTHER" id="PTHR17408">
    <property type="entry name" value="HISTONE RNA HAIRPIN-BINDING PROTEIN"/>
    <property type="match status" value="1"/>
</dbReference>
<dbReference type="InterPro" id="IPR038294">
    <property type="entry name" value="SLBP_RNA_bind_sf"/>
</dbReference>
<evidence type="ECO:0000256" key="3">
    <source>
        <dbReference type="SAM" id="MobiDB-lite"/>
    </source>
</evidence>
<feature type="compositionally biased region" description="Basic and acidic residues" evidence="3">
    <location>
        <begin position="73"/>
        <end position="84"/>
    </location>
</feature>
<sequence>MSENKVSGPENVWLKRGPLRVKTPNELEVEEPRGRKRDSRGAKCDGKFEKYQKEFPSLSLGDSGFRLKKASKPAKELDNRKIAKENASITDSDTAEDSKEDRMSQDGESQKSVSSCNDSTASMEFVYETSNAVAGASDKDDAPAPQRRRAASPDLDEDLDWDLESLPDPEPQAQPPRKKKKKVIAGNYQRYKGQGKRVYPVEIETDPRTLERREQQIEYGKVLNDYMEYIEAVPKSERVKGQPVTPRKDQVISRRNFDNQIRKWKRQIHFWRDIEKCIEIKDSRYESRGASKKESPKDSPKKESPQKLKLCDEPPQPTENPEQL</sequence>
<protein>
    <submittedName>
        <fullName evidence="5">Oidioi.mRNA.OKI2018_I69.XSR.g15373.t1.cds</fullName>
    </submittedName>
</protein>
<reference evidence="5 6" key="1">
    <citation type="submission" date="2021-04" db="EMBL/GenBank/DDBJ databases">
        <authorList>
            <person name="Bliznina A."/>
        </authorList>
    </citation>
    <scope>NUCLEOTIDE SEQUENCE [LARGE SCALE GENOMIC DNA]</scope>
</reference>
<feature type="compositionally biased region" description="Basic and acidic residues" evidence="3">
    <location>
        <begin position="39"/>
        <end position="53"/>
    </location>
</feature>
<name>A0ABN7SGU2_OIKDI</name>
<dbReference type="EMBL" id="OU015569">
    <property type="protein sequence ID" value="CAG5098100.1"/>
    <property type="molecule type" value="Genomic_DNA"/>
</dbReference>
<dbReference type="Proteomes" id="UP001158576">
    <property type="component" value="Chromosome XSR"/>
</dbReference>
<feature type="region of interest" description="Disordered" evidence="3">
    <location>
        <begin position="282"/>
        <end position="324"/>
    </location>
</feature>
<evidence type="ECO:0000256" key="1">
    <source>
        <dbReference type="ARBA" id="ARBA00006151"/>
    </source>
</evidence>
<feature type="region of interest" description="Disordered" evidence="3">
    <location>
        <begin position="1"/>
        <end position="120"/>
    </location>
</feature>
<feature type="compositionally biased region" description="Basic and acidic residues" evidence="3">
    <location>
        <begin position="282"/>
        <end position="312"/>
    </location>
</feature>
<dbReference type="PANTHER" id="PTHR17408:SF0">
    <property type="entry name" value="HISTONE RNA HAIRPIN-BINDING PROTEIN"/>
    <property type="match status" value="1"/>
</dbReference>
<dbReference type="Gene3D" id="1.10.8.1120">
    <property type="entry name" value="Histone RNA hairpin-binding protein RNA-binding domain"/>
    <property type="match status" value="1"/>
</dbReference>
<feature type="compositionally biased region" description="Polar residues" evidence="3">
    <location>
        <begin position="110"/>
        <end position="120"/>
    </location>
</feature>
<feature type="domain" description="Histone RNA hairpin-binding protein RNA-binding" evidence="4">
    <location>
        <begin position="205"/>
        <end position="272"/>
    </location>
</feature>
<organism evidence="5 6">
    <name type="scientific">Oikopleura dioica</name>
    <name type="common">Tunicate</name>
    <dbReference type="NCBI Taxonomy" id="34765"/>
    <lineage>
        <taxon>Eukaryota</taxon>
        <taxon>Metazoa</taxon>
        <taxon>Chordata</taxon>
        <taxon>Tunicata</taxon>
        <taxon>Appendicularia</taxon>
        <taxon>Copelata</taxon>
        <taxon>Oikopleuridae</taxon>
        <taxon>Oikopleura</taxon>
    </lineage>
</organism>
<gene>
    <name evidence="5" type="ORF">OKIOD_LOCUS6931</name>
</gene>
<keyword evidence="2" id="KW-0694">RNA-binding</keyword>
<dbReference type="InterPro" id="IPR029344">
    <property type="entry name" value="SLBP_RNA_bind"/>
</dbReference>
<keyword evidence="6" id="KW-1185">Reference proteome</keyword>
<feature type="compositionally biased region" description="Acidic residues" evidence="3">
    <location>
        <begin position="154"/>
        <end position="167"/>
    </location>
</feature>
<proteinExistence type="inferred from homology"/>
<evidence type="ECO:0000259" key="4">
    <source>
        <dbReference type="Pfam" id="PF15247"/>
    </source>
</evidence>
<evidence type="ECO:0000313" key="6">
    <source>
        <dbReference type="Proteomes" id="UP001158576"/>
    </source>
</evidence>
<evidence type="ECO:0000256" key="2">
    <source>
        <dbReference type="ARBA" id="ARBA00022884"/>
    </source>
</evidence>
<dbReference type="Pfam" id="PF15247">
    <property type="entry name" value="SLBP_RNA_bind"/>
    <property type="match status" value="1"/>
</dbReference>
<feature type="region of interest" description="Disordered" evidence="3">
    <location>
        <begin position="132"/>
        <end position="183"/>
    </location>
</feature>
<evidence type="ECO:0000313" key="5">
    <source>
        <dbReference type="EMBL" id="CAG5098100.1"/>
    </source>
</evidence>
<feature type="compositionally biased region" description="Basic and acidic residues" evidence="3">
    <location>
        <begin position="96"/>
        <end position="109"/>
    </location>
</feature>